<organism evidence="3">
    <name type="scientific">Melampsora larici-populina (strain 98AG31 / pathotype 3-4-7)</name>
    <name type="common">Poplar leaf rust fungus</name>
    <dbReference type="NCBI Taxonomy" id="747676"/>
    <lineage>
        <taxon>Eukaryota</taxon>
        <taxon>Fungi</taxon>
        <taxon>Dikarya</taxon>
        <taxon>Basidiomycota</taxon>
        <taxon>Pucciniomycotina</taxon>
        <taxon>Pucciniomycetes</taxon>
        <taxon>Pucciniales</taxon>
        <taxon>Melampsoraceae</taxon>
        <taxon>Melampsora</taxon>
    </lineage>
</organism>
<gene>
    <name evidence="2" type="ORF">MELLADRAFT_91406</name>
    <name evidence="1" type="ORF">MELLADRAFT_92828</name>
</gene>
<dbReference type="VEuPathDB" id="FungiDB:MELLADRAFT_91406"/>
<proteinExistence type="predicted"/>
<dbReference type="EMBL" id="GL883131">
    <property type="protein sequence ID" value="EGG02327.1"/>
    <property type="molecule type" value="Genomic_DNA"/>
</dbReference>
<sequence>MPEVVFYDNACRLTEHIYTGDSDPSRFTGTVIPVDPFHHRSHAETDEFCKMFTDPKLFPDIQEDGRWIFNASAAELTNIWYGAFASMCRNMSSLAYNFFLEEMVYLRNKWLTNKLHKRAGVVYIGEGAL</sequence>
<accession>F4RYY3</accession>
<evidence type="ECO:0000313" key="3">
    <source>
        <dbReference type="Proteomes" id="UP000001072"/>
    </source>
</evidence>
<evidence type="ECO:0000313" key="2">
    <source>
        <dbReference type="EMBL" id="EGG02327.1"/>
    </source>
</evidence>
<dbReference type="VEuPathDB" id="FungiDB:MELLADRAFT_92828"/>
<reference evidence="2" key="2">
    <citation type="submission" date="2011-04" db="EMBL/GenBank/DDBJ databases">
        <title>Obligate Biotrophy Features Unraveled by the Genomic Analysis of the Rust Fungi, Melampsora larici-populina and Puccinia graminis f. sp. tritici.</title>
        <authorList>
            <consortium name="US DOE Joint Genome Institute (JGI-PGF)"/>
            <person name="Duplessis S."/>
            <person name="Cuomo C."/>
            <person name="Lin Y.-C."/>
            <person name="Aerts A."/>
            <person name="Tisserant E."/>
            <person name="Veneault-Fourrey C."/>
            <person name="Joly D."/>
            <person name="Hacquard S."/>
            <person name="Amselem J."/>
            <person name="Cantarel B."/>
            <person name="Readman C."/>
            <person name="Coutinho P."/>
            <person name="Feau N."/>
            <person name="Field M."/>
            <person name="Frey P."/>
            <person name="Gelhaye E."/>
            <person name="Goldberg J."/>
            <person name="Grabherr M."/>
            <person name="Kodira C."/>
            <person name="Kohler A."/>
            <person name="Kues U."/>
            <person name="Lindquist E."/>
            <person name="Lucas S."/>
            <person name="Mago R."/>
            <person name="Mauceli E."/>
            <person name="Morin E."/>
            <person name="Murat C."/>
            <person name="Pangilinan J."/>
            <person name="Park R."/>
            <person name="Pearson M."/>
            <person name="Quesneville H."/>
            <person name="Rouhier N."/>
            <person name="Sakthikumar S."/>
            <person name="Salamov A."/>
            <person name="Schmutz J."/>
            <person name="Selles B."/>
            <person name="Shapiro H."/>
            <person name="Tangay P."/>
            <person name="Tuskan G."/>
            <person name="Henrissat B."/>
            <person name="Van de Peer Y."/>
            <person name="Rouze P."/>
            <person name="Schein J."/>
            <person name="Ellis J."/>
            <person name="Dodds P."/>
            <person name="Zhong S."/>
            <person name="Hamelin R."/>
            <person name="Grigoriev I."/>
            <person name="Szabo L."/>
            <person name="Martin F."/>
        </authorList>
    </citation>
    <scope>NUCLEOTIDE SEQUENCE</scope>
    <source>
        <strain evidence="2">98AG31</strain>
    </source>
</reference>
<dbReference type="GeneID" id="18935900"/>
<dbReference type="KEGG" id="mlr:MELLADRAFT_92828"/>
<name>F4RYY3_MELLP</name>
<dbReference type="GeneID" id="18936387"/>
<dbReference type="EMBL" id="GL883142">
    <property type="protein sequence ID" value="EGG01000.1"/>
    <property type="molecule type" value="Genomic_DNA"/>
</dbReference>
<dbReference type="HOGENOM" id="CLU_004966_3_1_1"/>
<protein>
    <submittedName>
        <fullName evidence="2">Uncharacterized protein</fullName>
    </submittedName>
</protein>
<dbReference type="AlphaFoldDB" id="F4RYY3"/>
<dbReference type="OrthoDB" id="2501483at2759"/>
<dbReference type="RefSeq" id="XP_007415848.1">
    <property type="nucleotide sequence ID" value="XM_007415786.1"/>
</dbReference>
<dbReference type="Proteomes" id="UP000001072">
    <property type="component" value="Unassembled WGS sequence"/>
</dbReference>
<dbReference type="STRING" id="747676.F4RYY3"/>
<dbReference type="KEGG" id="mlr:MELLADRAFT_91406"/>
<dbReference type="RefSeq" id="XP_007414312.1">
    <property type="nucleotide sequence ID" value="XM_007414250.1"/>
</dbReference>
<keyword evidence="3" id="KW-1185">Reference proteome</keyword>
<evidence type="ECO:0000313" key="1">
    <source>
        <dbReference type="EMBL" id="EGG01000.1"/>
    </source>
</evidence>
<reference evidence="3" key="1">
    <citation type="journal article" date="2011" name="Proc. Natl. Acad. Sci. U.S.A.">
        <title>Obligate biotrophy features unraveled by the genomic analysis of rust fungi.</title>
        <authorList>
            <person name="Duplessis S."/>
            <person name="Cuomo C.A."/>
            <person name="Lin Y.-C."/>
            <person name="Aerts A."/>
            <person name="Tisserant E."/>
            <person name="Veneault-Fourrey C."/>
            <person name="Joly D.L."/>
            <person name="Hacquard S."/>
            <person name="Amselem J."/>
            <person name="Cantarel B.L."/>
            <person name="Chiu R."/>
            <person name="Coutinho P.M."/>
            <person name="Feau N."/>
            <person name="Field M."/>
            <person name="Frey P."/>
            <person name="Gelhaye E."/>
            <person name="Goldberg J."/>
            <person name="Grabherr M.G."/>
            <person name="Kodira C.D."/>
            <person name="Kohler A."/>
            <person name="Kuees U."/>
            <person name="Lindquist E.A."/>
            <person name="Lucas S.M."/>
            <person name="Mago R."/>
            <person name="Mauceli E."/>
            <person name="Morin E."/>
            <person name="Murat C."/>
            <person name="Pangilinan J.L."/>
            <person name="Park R."/>
            <person name="Pearson M."/>
            <person name="Quesneville H."/>
            <person name="Rouhier N."/>
            <person name="Sakthikumar S."/>
            <person name="Salamov A.A."/>
            <person name="Schmutz J."/>
            <person name="Selles B."/>
            <person name="Shapiro H."/>
            <person name="Tanguay P."/>
            <person name="Tuskan G.A."/>
            <person name="Henrissat B."/>
            <person name="Van de Peer Y."/>
            <person name="Rouze P."/>
            <person name="Ellis J.G."/>
            <person name="Dodds P.N."/>
            <person name="Schein J.E."/>
            <person name="Zhong S."/>
            <person name="Hamelin R.C."/>
            <person name="Grigoriev I.V."/>
            <person name="Szabo L.J."/>
            <person name="Martin F."/>
        </authorList>
    </citation>
    <scope>NUCLEOTIDE SEQUENCE [LARGE SCALE GENOMIC DNA]</scope>
    <source>
        <strain evidence="3">98AG31 / pathotype 3-4-7</strain>
    </source>
</reference>